<organism evidence="1 2">
    <name type="scientific">Neobacillus mesonae</name>
    <dbReference type="NCBI Taxonomy" id="1193713"/>
    <lineage>
        <taxon>Bacteria</taxon>
        <taxon>Bacillati</taxon>
        <taxon>Bacillota</taxon>
        <taxon>Bacilli</taxon>
        <taxon>Bacillales</taxon>
        <taxon>Bacillaceae</taxon>
        <taxon>Neobacillus</taxon>
    </lineage>
</organism>
<dbReference type="Pfam" id="PF11553">
    <property type="entry name" value="DUF3231"/>
    <property type="match status" value="1"/>
</dbReference>
<dbReference type="AlphaFoldDB" id="A0A3T0I5W0"/>
<evidence type="ECO:0000313" key="1">
    <source>
        <dbReference type="EMBL" id="AZU64727.1"/>
    </source>
</evidence>
<sequence>MIKELSEILLKNNIQIPATAGGNRTTSKLSHFSDKIMMYCVSLFCSFSLGGNSLGTSIKIGQRSELPCPMIS</sequence>
<dbReference type="OrthoDB" id="1799293at2"/>
<name>A0A3T0I5W0_9BACI</name>
<accession>A0A3T0I5W0</accession>
<proteinExistence type="predicted"/>
<keyword evidence="2" id="KW-1185">Reference proteome</keyword>
<dbReference type="InterPro" id="IPR012347">
    <property type="entry name" value="Ferritin-like"/>
</dbReference>
<dbReference type="EMBL" id="CP022572">
    <property type="protein sequence ID" value="AZU64727.1"/>
    <property type="molecule type" value="Genomic_DNA"/>
</dbReference>
<reference evidence="1 2" key="1">
    <citation type="submission" date="2017-07" db="EMBL/GenBank/DDBJ databases">
        <title>The complete genome sequence of Bacillus mesonae strain H20-5, an efficient strain improving plant abiotic stress resistance.</title>
        <authorList>
            <person name="Kim S.Y."/>
            <person name="Song H."/>
            <person name="Sang M.K."/>
            <person name="Weon H.-Y."/>
            <person name="Song J."/>
        </authorList>
    </citation>
    <scope>NUCLEOTIDE SEQUENCE [LARGE SCALE GENOMIC DNA]</scope>
    <source>
        <strain evidence="1 2">H20-5</strain>
    </source>
</reference>
<dbReference type="KEGG" id="nmk:CHR53_27805"/>
<evidence type="ECO:0000313" key="2">
    <source>
        <dbReference type="Proteomes" id="UP000282892"/>
    </source>
</evidence>
<gene>
    <name evidence="1" type="ORF">CHR53_27805</name>
</gene>
<dbReference type="InterPro" id="IPR021617">
    <property type="entry name" value="DUF3231"/>
</dbReference>
<dbReference type="Gene3D" id="1.20.1260.10">
    <property type="match status" value="1"/>
</dbReference>
<dbReference type="Proteomes" id="UP000282892">
    <property type="component" value="Chromosome"/>
</dbReference>
<protein>
    <submittedName>
        <fullName evidence="1">Uncharacterized protein</fullName>
    </submittedName>
</protein>